<keyword evidence="9" id="KW-1185">Reference proteome</keyword>
<gene>
    <name evidence="8" type="ORF">P5G59_07315</name>
</gene>
<comment type="caution">
    <text evidence="8">The sequence shown here is derived from an EMBL/GenBank/DDBJ whole genome shotgun (WGS) entry which is preliminary data.</text>
</comment>
<organism evidence="8 9">
    <name type="scientific">Leifsonia virtsii</name>
    <dbReference type="NCBI Taxonomy" id="3035915"/>
    <lineage>
        <taxon>Bacteria</taxon>
        <taxon>Bacillati</taxon>
        <taxon>Actinomycetota</taxon>
        <taxon>Actinomycetes</taxon>
        <taxon>Micrococcales</taxon>
        <taxon>Microbacteriaceae</taxon>
        <taxon>Leifsonia</taxon>
    </lineage>
</organism>
<keyword evidence="2" id="KW-1003">Cell membrane</keyword>
<feature type="transmembrane region" description="Helical" evidence="6">
    <location>
        <begin position="379"/>
        <end position="401"/>
    </location>
</feature>
<keyword evidence="3 6" id="KW-0812">Transmembrane</keyword>
<feature type="transmembrane region" description="Helical" evidence="6">
    <location>
        <begin position="280"/>
        <end position="300"/>
    </location>
</feature>
<evidence type="ECO:0000313" key="9">
    <source>
        <dbReference type="Proteomes" id="UP001174210"/>
    </source>
</evidence>
<keyword evidence="5 6" id="KW-0472">Membrane</keyword>
<feature type="transmembrane region" description="Helical" evidence="6">
    <location>
        <begin position="148"/>
        <end position="173"/>
    </location>
</feature>
<proteinExistence type="predicted"/>
<feature type="transmembrane region" description="Helical" evidence="6">
    <location>
        <begin position="220"/>
        <end position="246"/>
    </location>
</feature>
<feature type="transmembrane region" description="Helical" evidence="6">
    <location>
        <begin position="407"/>
        <end position="425"/>
    </location>
</feature>
<feature type="transmembrane region" description="Helical" evidence="6">
    <location>
        <begin position="58"/>
        <end position="81"/>
    </location>
</feature>
<feature type="domain" description="ABC3 transporter permease C-terminal" evidence="7">
    <location>
        <begin position="64"/>
        <end position="171"/>
    </location>
</feature>
<evidence type="ECO:0000259" key="7">
    <source>
        <dbReference type="Pfam" id="PF02687"/>
    </source>
</evidence>
<name>A0ABT8IVU8_9MICO</name>
<dbReference type="Proteomes" id="UP001174210">
    <property type="component" value="Unassembled WGS sequence"/>
</dbReference>
<dbReference type="RefSeq" id="WP_301217451.1">
    <property type="nucleotide sequence ID" value="NZ_JAROCB010000002.1"/>
</dbReference>
<protein>
    <submittedName>
        <fullName evidence="8">Permease</fullName>
    </submittedName>
</protein>
<feature type="transmembrane region" description="Helical" evidence="6">
    <location>
        <begin position="102"/>
        <end position="128"/>
    </location>
</feature>
<evidence type="ECO:0000313" key="8">
    <source>
        <dbReference type="EMBL" id="MDN4596943.1"/>
    </source>
</evidence>
<reference evidence="8" key="1">
    <citation type="submission" date="2023-03" db="EMBL/GenBank/DDBJ databases">
        <title>MT1 and MT2 Draft Genomes of Novel Species.</title>
        <authorList>
            <person name="Venkateswaran K."/>
        </authorList>
    </citation>
    <scope>NUCLEOTIDE SEQUENCE</scope>
    <source>
        <strain evidence="8">F6_8S_P_1A</strain>
    </source>
</reference>
<evidence type="ECO:0000256" key="2">
    <source>
        <dbReference type="ARBA" id="ARBA00022475"/>
    </source>
</evidence>
<evidence type="ECO:0000256" key="6">
    <source>
        <dbReference type="SAM" id="Phobius"/>
    </source>
</evidence>
<feature type="transmembrane region" description="Helical" evidence="6">
    <location>
        <begin position="21"/>
        <end position="46"/>
    </location>
</feature>
<keyword evidence="4 6" id="KW-1133">Transmembrane helix</keyword>
<dbReference type="EMBL" id="JAROCB010000002">
    <property type="protein sequence ID" value="MDN4596943.1"/>
    <property type="molecule type" value="Genomic_DNA"/>
</dbReference>
<sequence>MTTLRLAWLFARRSASARSTVALPVVAFAVVTALLLIVAGGAQAFFSWTDDMAGLYQVLAVIALSLLIVPLVALGGSAARLSARRRDDRLASLRLLGATPGMVTALTVIESTVLAVVGALAGAFVALVASPLVALIPFRGEPLGFSVLLAPAWVALAVVGVGVLAAVSAVVGLRGVILSPLGVRTRQQAPRVHWVRVVVTVAVVALVAGAMSTLSAVPGIGVLVTVLAVGFGGTVAVLNLIGPWVLRLVASGQARRARTARRLLAARSILESPKAAWRQVSGVAMTSFVAVVAGVGVAVLDAAGDGADAQSRMLVADIRTGVLITIVASFLMVACSAGVNQAAAILDRRDLYVSLDRIGMPVAEMNAARGRAVLSPLRITSVGSAVTAAVVLFPLTGLSLLTSPLTLATVAGCLAAGILLVWAALRATRPVLTRVLAEPSPSL</sequence>
<feature type="transmembrane region" description="Helical" evidence="6">
    <location>
        <begin position="320"/>
        <end position="339"/>
    </location>
</feature>
<evidence type="ECO:0000256" key="5">
    <source>
        <dbReference type="ARBA" id="ARBA00023136"/>
    </source>
</evidence>
<accession>A0ABT8IVU8</accession>
<dbReference type="Pfam" id="PF02687">
    <property type="entry name" value="FtsX"/>
    <property type="match status" value="1"/>
</dbReference>
<evidence type="ECO:0000256" key="3">
    <source>
        <dbReference type="ARBA" id="ARBA00022692"/>
    </source>
</evidence>
<comment type="subcellular location">
    <subcellularLocation>
        <location evidence="1">Cell membrane</location>
        <topology evidence="1">Multi-pass membrane protein</topology>
    </subcellularLocation>
</comment>
<evidence type="ECO:0000256" key="1">
    <source>
        <dbReference type="ARBA" id="ARBA00004651"/>
    </source>
</evidence>
<dbReference type="InterPro" id="IPR003838">
    <property type="entry name" value="ABC3_permease_C"/>
</dbReference>
<evidence type="ECO:0000256" key="4">
    <source>
        <dbReference type="ARBA" id="ARBA00022989"/>
    </source>
</evidence>
<feature type="transmembrane region" description="Helical" evidence="6">
    <location>
        <begin position="194"/>
        <end position="214"/>
    </location>
</feature>